<keyword evidence="10 11" id="KW-0472">Membrane</keyword>
<proteinExistence type="inferred from homology"/>
<sequence>MTKNSMYPDVVFQSRWPFALDLLKRQYDALPSGRLLEFQTRYMKIAPTLRIDILGEGYIITDPVNIEAILSTRFEDFGLGSRRIGLMPLLGEGIFTQDGPAWRHSRELLRRQFSRIRDSELTAFEEHTDILVRALEHESQMSTVVDMQPHFFEYTLGTTTHLLFGEPHHSLPEHERLALCDNFDYATLISAIRLRLADLSWLYTPKKFRDACKGVRDWATFFSDKALDFMEEHGEEAAMVKYSFIVDLWRDTHDRNIVRDQLLHVLIAGRDTTACLLSWTFFHLIRNPELIDRLRSEMASAATPNSGILTRKHIQQLPFLRCCLNETLRLYPQLPVNVRFAIRTTILPRGGGPDGESPVLLRKGVGLGWSAYHLHRNEAIYGPDACVYRPSRWEDGDLIRKAGLGGFLDFHGGPRGRLDEAEDYLRKACDKDKAADASDMDGEHPDRIWHVWELVQLLERKGNLTEALELCRELEANIQTVVLRPIPATMGALASKQPYSYQGCGAVTDAANILDLQYDNPTSNGPTECQNTCIANSRAASLLLDGKCYCSKDGITSIEFAADPPPDEQLCTISCSEPFNFPHINLFNSLLHFIIIPGLSFLDIICNLLFHVFILRYNFIGVTFNPLFYNSVTLRFFFVDVNFHPIFYLIVVLEFSFFDIVFKLLYTIILYNF</sequence>
<dbReference type="InterPro" id="IPR036396">
    <property type="entry name" value="Cyt_P450_sf"/>
</dbReference>
<evidence type="ECO:0000256" key="7">
    <source>
        <dbReference type="ARBA" id="ARBA00023002"/>
    </source>
</evidence>
<dbReference type="InterPro" id="IPR001128">
    <property type="entry name" value="Cyt_P450"/>
</dbReference>
<dbReference type="Gene3D" id="1.10.630.10">
    <property type="entry name" value="Cytochrome P450"/>
    <property type="match status" value="1"/>
</dbReference>
<evidence type="ECO:0000313" key="13">
    <source>
        <dbReference type="Proteomes" id="UP001056436"/>
    </source>
</evidence>
<keyword evidence="4 11" id="KW-0812">Transmembrane</keyword>
<comment type="subcellular location">
    <subcellularLocation>
        <location evidence="2">Membrane</location>
        <topology evidence="2">Single-pass membrane protein</topology>
    </subcellularLocation>
</comment>
<evidence type="ECO:0000256" key="5">
    <source>
        <dbReference type="ARBA" id="ARBA00022723"/>
    </source>
</evidence>
<evidence type="ECO:0000256" key="4">
    <source>
        <dbReference type="ARBA" id="ARBA00022692"/>
    </source>
</evidence>
<dbReference type="PANTHER" id="PTHR24287">
    <property type="entry name" value="P450, PUTATIVE (EUROFUNG)-RELATED"/>
    <property type="match status" value="1"/>
</dbReference>
<dbReference type="GO" id="GO:0020037">
    <property type="term" value="F:heme binding"/>
    <property type="evidence" value="ECO:0007669"/>
    <property type="project" value="InterPro"/>
</dbReference>
<comment type="caution">
    <text evidence="12">The sequence shown here is derived from an EMBL/GenBank/DDBJ whole genome shotgun (WGS) entry which is preliminary data.</text>
</comment>
<organism evidence="12 13">
    <name type="scientific">Colletotrichum abscissum</name>
    <dbReference type="NCBI Taxonomy" id="1671311"/>
    <lineage>
        <taxon>Eukaryota</taxon>
        <taxon>Fungi</taxon>
        <taxon>Dikarya</taxon>
        <taxon>Ascomycota</taxon>
        <taxon>Pezizomycotina</taxon>
        <taxon>Sordariomycetes</taxon>
        <taxon>Hypocreomycetidae</taxon>
        <taxon>Glomerellales</taxon>
        <taxon>Glomerellaceae</taxon>
        <taxon>Colletotrichum</taxon>
        <taxon>Colletotrichum acutatum species complex</taxon>
    </lineage>
</organism>
<dbReference type="AlphaFoldDB" id="A0A9P9XF45"/>
<dbReference type="PRINTS" id="PR01239">
    <property type="entry name" value="EP450IICYP52"/>
</dbReference>
<reference evidence="12" key="1">
    <citation type="submission" date="2019-01" db="EMBL/GenBank/DDBJ databases">
        <title>Colletotrichum abscissum LGMF1257.</title>
        <authorList>
            <person name="Baroncelli R."/>
        </authorList>
    </citation>
    <scope>NUCLEOTIDE SEQUENCE</scope>
    <source>
        <strain evidence="12">Ca142</strain>
    </source>
</reference>
<protein>
    <submittedName>
        <fullName evidence="12">Cytochrome P450</fullName>
    </submittedName>
</protein>
<dbReference type="PRINTS" id="PR00385">
    <property type="entry name" value="P450"/>
</dbReference>
<keyword evidence="5" id="KW-0479">Metal-binding</keyword>
<evidence type="ECO:0000256" key="6">
    <source>
        <dbReference type="ARBA" id="ARBA00022989"/>
    </source>
</evidence>
<dbReference type="SUPFAM" id="SSF48264">
    <property type="entry name" value="Cytochrome P450"/>
    <property type="match status" value="1"/>
</dbReference>
<feature type="transmembrane region" description="Helical" evidence="11">
    <location>
        <begin position="645"/>
        <end position="671"/>
    </location>
</feature>
<keyword evidence="8" id="KW-0408">Iron</keyword>
<dbReference type="InterPro" id="IPR047146">
    <property type="entry name" value="Cyt_P450_E_CYP52_fungi"/>
</dbReference>
<dbReference type="GO" id="GO:0016020">
    <property type="term" value="C:membrane"/>
    <property type="evidence" value="ECO:0007669"/>
    <property type="project" value="UniProtKB-SubCell"/>
</dbReference>
<comment type="similarity">
    <text evidence="3">Belongs to the cytochrome P450 family.</text>
</comment>
<dbReference type="PANTHER" id="PTHR24287:SF18">
    <property type="entry name" value="CYTOCHROME P450 MONOOXYGENASE APDE-RELATED"/>
    <property type="match status" value="1"/>
</dbReference>
<comment type="cofactor">
    <cofactor evidence="1">
        <name>heme</name>
        <dbReference type="ChEBI" id="CHEBI:30413"/>
    </cofactor>
</comment>
<evidence type="ECO:0000256" key="8">
    <source>
        <dbReference type="ARBA" id="ARBA00023004"/>
    </source>
</evidence>
<keyword evidence="7" id="KW-0560">Oxidoreductase</keyword>
<evidence type="ECO:0000256" key="3">
    <source>
        <dbReference type="ARBA" id="ARBA00010617"/>
    </source>
</evidence>
<dbReference type="Gene3D" id="1.25.40.10">
    <property type="entry name" value="Tetratricopeptide repeat domain"/>
    <property type="match status" value="1"/>
</dbReference>
<keyword evidence="6 11" id="KW-1133">Transmembrane helix</keyword>
<dbReference type="EMBL" id="SDAQ01000039">
    <property type="protein sequence ID" value="KAI3551408.1"/>
    <property type="molecule type" value="Genomic_DNA"/>
</dbReference>
<feature type="transmembrane region" description="Helical" evidence="11">
    <location>
        <begin position="590"/>
        <end position="610"/>
    </location>
</feature>
<keyword evidence="13" id="KW-1185">Reference proteome</keyword>
<dbReference type="Pfam" id="PF00067">
    <property type="entry name" value="p450"/>
    <property type="match status" value="1"/>
</dbReference>
<dbReference type="GO" id="GO:0005506">
    <property type="term" value="F:iron ion binding"/>
    <property type="evidence" value="ECO:0007669"/>
    <property type="project" value="InterPro"/>
</dbReference>
<evidence type="ECO:0000313" key="12">
    <source>
        <dbReference type="EMBL" id="KAI3551408.1"/>
    </source>
</evidence>
<dbReference type="OrthoDB" id="1470350at2759"/>
<keyword evidence="9" id="KW-0503">Monooxygenase</keyword>
<evidence type="ECO:0000256" key="1">
    <source>
        <dbReference type="ARBA" id="ARBA00001971"/>
    </source>
</evidence>
<evidence type="ECO:0000256" key="11">
    <source>
        <dbReference type="SAM" id="Phobius"/>
    </source>
</evidence>
<dbReference type="InterPro" id="IPR011990">
    <property type="entry name" value="TPR-like_helical_dom_sf"/>
</dbReference>
<evidence type="ECO:0000256" key="2">
    <source>
        <dbReference type="ARBA" id="ARBA00004167"/>
    </source>
</evidence>
<gene>
    <name evidence="12" type="ORF">CABS02_07295</name>
</gene>
<dbReference type="Proteomes" id="UP001056436">
    <property type="component" value="Unassembled WGS sequence"/>
</dbReference>
<evidence type="ECO:0000256" key="10">
    <source>
        <dbReference type="ARBA" id="ARBA00023136"/>
    </source>
</evidence>
<name>A0A9P9XF45_9PEZI</name>
<feature type="transmembrane region" description="Helical" evidence="11">
    <location>
        <begin position="617"/>
        <end position="639"/>
    </location>
</feature>
<evidence type="ECO:0000256" key="9">
    <source>
        <dbReference type="ARBA" id="ARBA00023033"/>
    </source>
</evidence>
<accession>A0A9P9XF45</accession>
<dbReference type="GO" id="GO:0016712">
    <property type="term" value="F:oxidoreductase activity, acting on paired donors, with incorporation or reduction of molecular oxygen, reduced flavin or flavoprotein as one donor, and incorporation of one atom of oxygen"/>
    <property type="evidence" value="ECO:0007669"/>
    <property type="project" value="InterPro"/>
</dbReference>
<dbReference type="InterPro" id="IPR002974">
    <property type="entry name" value="Cyt_P450_E_CYP52_ascomycetes"/>
</dbReference>